<feature type="repeat" description="TPR" evidence="1">
    <location>
        <begin position="216"/>
        <end position="249"/>
    </location>
</feature>
<evidence type="ECO:0008006" key="4">
    <source>
        <dbReference type="Google" id="ProtNLM"/>
    </source>
</evidence>
<comment type="caution">
    <text evidence="2">The sequence shown here is derived from an EMBL/GenBank/DDBJ whole genome shotgun (WGS) entry which is preliminary data.</text>
</comment>
<evidence type="ECO:0000313" key="2">
    <source>
        <dbReference type="EMBL" id="MBE6504667.1"/>
    </source>
</evidence>
<reference evidence="2" key="1">
    <citation type="submission" date="2019-04" db="EMBL/GenBank/DDBJ databases">
        <title>Evolution of Biomass-Degrading Anaerobic Consortia Revealed by Metagenomics.</title>
        <authorList>
            <person name="Peng X."/>
        </authorList>
    </citation>
    <scope>NUCLEOTIDE SEQUENCE</scope>
    <source>
        <strain evidence="2">SIG12</strain>
    </source>
</reference>
<dbReference type="PROSITE" id="PS50005">
    <property type="entry name" value="TPR"/>
    <property type="match status" value="2"/>
</dbReference>
<evidence type="ECO:0000256" key="1">
    <source>
        <dbReference type="PROSITE-ProRule" id="PRU00339"/>
    </source>
</evidence>
<dbReference type="InterPro" id="IPR011990">
    <property type="entry name" value="TPR-like_helical_dom_sf"/>
</dbReference>
<dbReference type="Gene3D" id="1.25.40.10">
    <property type="entry name" value="Tetratricopeptide repeat domain"/>
    <property type="match status" value="1"/>
</dbReference>
<dbReference type="SUPFAM" id="SSF48452">
    <property type="entry name" value="TPR-like"/>
    <property type="match status" value="2"/>
</dbReference>
<accession>A0A8T3VAA9</accession>
<dbReference type="RefSeq" id="WP_303736313.1">
    <property type="nucleotide sequence ID" value="NZ_SUTE01000022.1"/>
</dbReference>
<dbReference type="AlphaFoldDB" id="A0A8T3VAA9"/>
<dbReference type="EMBL" id="SUTE01000022">
    <property type="protein sequence ID" value="MBE6504667.1"/>
    <property type="molecule type" value="Genomic_DNA"/>
</dbReference>
<name>A0A8T3VAA9_9EURY</name>
<dbReference type="Proteomes" id="UP000762703">
    <property type="component" value="Unassembled WGS sequence"/>
</dbReference>
<sequence length="344" mass="41500">MYQKVIEDIKRNLGANNELNRRYLISQIEIYKTHEYSTEIIKEISRMIWECLTPEEQEEFERIVNEENPIKETLIEAEFYIQNNDYETALEKIDTFIKAQPKLYENDEINEYHSFSNPLEELIFNEFIGCKKELRYIPDNQPLEELYYAYGFLLRNAACLDEAEDALKEALRINPVSTKIILELCDIYKMRAPTFNKFYFYTMDALRYAYSGYELAQGYRNLGFYYYEESNIELAVACYRYSLKYENDPFTQERIKQLEKSYNISLNDEKCKELMHDKHIKLEVDPFITENLEKLAMEYEKDNLLNQSLFFYRLLYSITKENKIFEKIKKLDLIQRKQKKNLII</sequence>
<dbReference type="SMART" id="SM00028">
    <property type="entry name" value="TPR"/>
    <property type="match status" value="2"/>
</dbReference>
<organism evidence="2 3">
    <name type="scientific">Methanobrevibacter millerae</name>
    <dbReference type="NCBI Taxonomy" id="230361"/>
    <lineage>
        <taxon>Archaea</taxon>
        <taxon>Methanobacteriati</taxon>
        <taxon>Methanobacteriota</taxon>
        <taxon>Methanomada group</taxon>
        <taxon>Methanobacteria</taxon>
        <taxon>Methanobacteriales</taxon>
        <taxon>Methanobacteriaceae</taxon>
        <taxon>Methanobrevibacter</taxon>
    </lineage>
</organism>
<evidence type="ECO:0000313" key="3">
    <source>
        <dbReference type="Proteomes" id="UP000762703"/>
    </source>
</evidence>
<keyword evidence="1" id="KW-0802">TPR repeat</keyword>
<feature type="repeat" description="TPR" evidence="1">
    <location>
        <begin position="144"/>
        <end position="177"/>
    </location>
</feature>
<dbReference type="InterPro" id="IPR019734">
    <property type="entry name" value="TPR_rpt"/>
</dbReference>
<gene>
    <name evidence="2" type="ORF">E7Z73_02830</name>
</gene>
<protein>
    <recommendedName>
        <fullName evidence="4">Tetratricopeptide repeat-containing protein</fullName>
    </recommendedName>
</protein>
<proteinExistence type="predicted"/>